<feature type="compositionally biased region" description="Basic residues" evidence="1">
    <location>
        <begin position="338"/>
        <end position="349"/>
    </location>
</feature>
<feature type="compositionally biased region" description="Polar residues" evidence="1">
    <location>
        <begin position="272"/>
        <end position="281"/>
    </location>
</feature>
<organism evidence="2 3">
    <name type="scientific">Diatraea saccharalis</name>
    <name type="common">sugarcane borer</name>
    <dbReference type="NCBI Taxonomy" id="40085"/>
    <lineage>
        <taxon>Eukaryota</taxon>
        <taxon>Metazoa</taxon>
        <taxon>Ecdysozoa</taxon>
        <taxon>Arthropoda</taxon>
        <taxon>Hexapoda</taxon>
        <taxon>Insecta</taxon>
        <taxon>Pterygota</taxon>
        <taxon>Neoptera</taxon>
        <taxon>Endopterygota</taxon>
        <taxon>Lepidoptera</taxon>
        <taxon>Glossata</taxon>
        <taxon>Ditrysia</taxon>
        <taxon>Pyraloidea</taxon>
        <taxon>Crambidae</taxon>
        <taxon>Crambinae</taxon>
        <taxon>Diatraea</taxon>
    </lineage>
</organism>
<dbReference type="AlphaFoldDB" id="A0A9N9R6E5"/>
<feature type="region of interest" description="Disordered" evidence="1">
    <location>
        <begin position="261"/>
        <end position="300"/>
    </location>
</feature>
<accession>A0A9N9R6E5</accession>
<gene>
    <name evidence="2" type="ORF">DIATSA_LOCUS8215</name>
</gene>
<keyword evidence="3" id="KW-1185">Reference proteome</keyword>
<proteinExistence type="predicted"/>
<name>A0A9N9R6E5_9NEOP</name>
<dbReference type="OrthoDB" id="291007at2759"/>
<reference evidence="2" key="1">
    <citation type="submission" date="2021-12" db="EMBL/GenBank/DDBJ databases">
        <authorList>
            <person name="King R."/>
        </authorList>
    </citation>
    <scope>NUCLEOTIDE SEQUENCE</scope>
</reference>
<feature type="compositionally biased region" description="Basic and acidic residues" evidence="1">
    <location>
        <begin position="282"/>
        <end position="300"/>
    </location>
</feature>
<protein>
    <submittedName>
        <fullName evidence="2">Uncharacterized protein</fullName>
    </submittedName>
</protein>
<evidence type="ECO:0000256" key="1">
    <source>
        <dbReference type="SAM" id="MobiDB-lite"/>
    </source>
</evidence>
<feature type="region of interest" description="Disordered" evidence="1">
    <location>
        <begin position="329"/>
        <end position="408"/>
    </location>
</feature>
<reference evidence="2" key="2">
    <citation type="submission" date="2022-10" db="EMBL/GenBank/DDBJ databases">
        <authorList>
            <consortium name="ENA_rothamsted_submissions"/>
            <consortium name="culmorum"/>
            <person name="King R."/>
        </authorList>
    </citation>
    <scope>NUCLEOTIDE SEQUENCE</scope>
</reference>
<feature type="compositionally biased region" description="Basic residues" evidence="1">
    <location>
        <begin position="391"/>
        <end position="400"/>
    </location>
</feature>
<dbReference type="EMBL" id="OU893353">
    <property type="protein sequence ID" value="CAG9790549.1"/>
    <property type="molecule type" value="Genomic_DNA"/>
</dbReference>
<dbReference type="Proteomes" id="UP001153714">
    <property type="component" value="Chromosome 22"/>
</dbReference>
<evidence type="ECO:0000313" key="2">
    <source>
        <dbReference type="EMBL" id="CAG9790549.1"/>
    </source>
</evidence>
<sequence>MKFQQKFGTSIRQHRSSLTALDLKKIDTVYGPECRTRDRQEKIELCQNYPGVVRRKREVVEDLNLRVNRDITPPTAEPVSDDIKKLEIENEMQEAVDRIYKVSAKALKTARDIYCNKTTDNPKLSNDSSQNPDLVSIIGSITEYVKHVVDKATDNLGEFCKASESMEVYQRAFLQKCEFYHGRPCPQTYRSTKSGAVKYSTQHRPILYQHTKHRGNYKYKAFVNMRASEDPHDNSTVKNVERQGKLDENATIILDAVKNNDDVKNNTDATNSDVTVGQQSEQDNKQSEQEINRDRQKRDTKIVVLKNSGELNEKVKDFVKNHDVDKVQSRRATVLPKRQSKRARRRRFQSSREHVWEDSNVSIEKSTTKKKRHRQHLTEKSREENNEKREKRYKKKRPQRQRPISEVRNVEKTRSRIFHRVVELSKLNEEFYGERKWPDGVVRYIIQEDPNYDTSEVRRRLEEVNAILKRKTCVRIEEITENDVKKDMDYLVVDTSADYVTGRVGGRQCSRIDWLEVTRSRNFDLPIGRRYLSSERASLG</sequence>
<evidence type="ECO:0000313" key="3">
    <source>
        <dbReference type="Proteomes" id="UP001153714"/>
    </source>
</evidence>
<feature type="compositionally biased region" description="Basic and acidic residues" evidence="1">
    <location>
        <begin position="376"/>
        <end position="390"/>
    </location>
</feature>